<feature type="compositionally biased region" description="Polar residues" evidence="1">
    <location>
        <begin position="244"/>
        <end position="257"/>
    </location>
</feature>
<evidence type="ECO:0000256" key="1">
    <source>
        <dbReference type="SAM" id="MobiDB-lite"/>
    </source>
</evidence>
<evidence type="ECO:0000313" key="2">
    <source>
        <dbReference type="EMBL" id="CAD7269110.1"/>
    </source>
</evidence>
<dbReference type="Gene3D" id="1.20.5.370">
    <property type="match status" value="1"/>
</dbReference>
<sequence>MVETNVLKEKCRNYCEEKVELEYKLYSKFIPLLNGKKRRIENLEAKLRKGDAAKPEMDLHGTEILSSDSDVDDPDLLIDKKSSIFKTNIDSAKHKRSRNKNSSKVILKKPQSKLKEINLPTKLSSKTLCLQLDTKIKEKEHYSSDTDVDENDTDENDESLFAFVSTEPKQRTDMDLFSELNSPDAVLPKRIKQDTKPGPSGTAPYKPELDTKPGPSGTAPYKPELDTKPGPSGTVPYKPELDTQAHSFSTQDLFDDI</sequence>
<reference evidence="2" key="1">
    <citation type="submission" date="2020-11" db="EMBL/GenBank/DDBJ databases">
        <authorList>
            <person name="Tran Van P."/>
        </authorList>
    </citation>
    <scope>NUCLEOTIDE SEQUENCE</scope>
</reference>
<dbReference type="SUPFAM" id="SSF58022">
    <property type="entry name" value="XRCC4, C-terminal oligomerization domain"/>
    <property type="match status" value="1"/>
</dbReference>
<dbReference type="EMBL" id="OC020334">
    <property type="protein sequence ID" value="CAD7269110.1"/>
    <property type="molecule type" value="Genomic_DNA"/>
</dbReference>
<proteinExistence type="predicted"/>
<protein>
    <submittedName>
        <fullName evidence="2">Uncharacterized protein</fullName>
    </submittedName>
</protein>
<name>A0A7R9BAW2_TIMSH</name>
<organism evidence="2">
    <name type="scientific">Timema shepardi</name>
    <name type="common">Walking stick</name>
    <dbReference type="NCBI Taxonomy" id="629360"/>
    <lineage>
        <taxon>Eukaryota</taxon>
        <taxon>Metazoa</taxon>
        <taxon>Ecdysozoa</taxon>
        <taxon>Arthropoda</taxon>
        <taxon>Hexapoda</taxon>
        <taxon>Insecta</taxon>
        <taxon>Pterygota</taxon>
        <taxon>Neoptera</taxon>
        <taxon>Polyneoptera</taxon>
        <taxon>Phasmatodea</taxon>
        <taxon>Timematodea</taxon>
        <taxon>Timematoidea</taxon>
        <taxon>Timematidae</taxon>
        <taxon>Timema</taxon>
    </lineage>
</organism>
<accession>A0A7R9BAW2</accession>
<gene>
    <name evidence="2" type="ORF">TSIB3V08_LOCUS13110</name>
</gene>
<feature type="region of interest" description="Disordered" evidence="1">
    <location>
        <begin position="179"/>
        <end position="257"/>
    </location>
</feature>
<dbReference type="InterPro" id="IPR014751">
    <property type="entry name" value="XRCC4-like_C"/>
</dbReference>
<dbReference type="AlphaFoldDB" id="A0A7R9BAW2"/>